<dbReference type="RefSeq" id="WP_222621559.1">
    <property type="nucleotide sequence ID" value="NZ_JACRVF010000001.1"/>
</dbReference>
<name>A0A923SIM1_9BACT</name>
<evidence type="ECO:0008006" key="3">
    <source>
        <dbReference type="Google" id="ProtNLM"/>
    </source>
</evidence>
<dbReference type="EMBL" id="JACRVF010000001">
    <property type="protein sequence ID" value="MBC5991811.1"/>
    <property type="molecule type" value="Genomic_DNA"/>
</dbReference>
<dbReference type="AlphaFoldDB" id="A0A923SIM1"/>
<dbReference type="InterPro" id="IPR013783">
    <property type="entry name" value="Ig-like_fold"/>
</dbReference>
<organism evidence="1 2">
    <name type="scientific">Pontibacter cellulosilyticus</name>
    <dbReference type="NCBI Taxonomy" id="1720253"/>
    <lineage>
        <taxon>Bacteria</taxon>
        <taxon>Pseudomonadati</taxon>
        <taxon>Bacteroidota</taxon>
        <taxon>Cytophagia</taxon>
        <taxon>Cytophagales</taxon>
        <taxon>Hymenobacteraceae</taxon>
        <taxon>Pontibacter</taxon>
    </lineage>
</organism>
<dbReference type="Proteomes" id="UP000603640">
    <property type="component" value="Unassembled WGS sequence"/>
</dbReference>
<evidence type="ECO:0000313" key="1">
    <source>
        <dbReference type="EMBL" id="MBC5991811.1"/>
    </source>
</evidence>
<protein>
    <recommendedName>
        <fullName evidence="3">Ig-like domain-containing protein</fullName>
    </recommendedName>
</protein>
<sequence>MHVKFLLKQMAKWRSVYIIAFIASLSFYGVSAFNTYEPTVMSDKDDYSPGEVAIITGYGWTQDSLVDIHLEEDPAYEHHHAYHDTKVNPDGSWRIEYLIEERHLGTKFTVIVEGKQSGVKAYTYFTDGVSINIQSGSNPVCSGGSITLRASIDPGTGGGGSYVWKKDGNNIVGATSRDLVLSNFSSMNIGEYQAVYTKSGQSYSSNTISLLMPTAPVANASQAFCSAALPKVSDLSAAGSNLKWY</sequence>
<gene>
    <name evidence="1" type="ORF">H8S84_03060</name>
</gene>
<comment type="caution">
    <text evidence="1">The sequence shown here is derived from an EMBL/GenBank/DDBJ whole genome shotgun (WGS) entry which is preliminary data.</text>
</comment>
<evidence type="ECO:0000313" key="2">
    <source>
        <dbReference type="Proteomes" id="UP000603640"/>
    </source>
</evidence>
<keyword evidence="2" id="KW-1185">Reference proteome</keyword>
<reference evidence="1" key="1">
    <citation type="submission" date="2020-08" db="EMBL/GenBank/DDBJ databases">
        <title>Pontibacter sp. SD6 16S ribosomal RNA gene Genome sequencing and assembly.</title>
        <authorList>
            <person name="Kang M."/>
        </authorList>
    </citation>
    <scope>NUCLEOTIDE SEQUENCE</scope>
    <source>
        <strain evidence="1">SD6</strain>
    </source>
</reference>
<feature type="non-terminal residue" evidence="1">
    <location>
        <position position="245"/>
    </location>
</feature>
<accession>A0A923SIM1</accession>
<dbReference type="Gene3D" id="2.60.40.10">
    <property type="entry name" value="Immunoglobulins"/>
    <property type="match status" value="1"/>
</dbReference>
<proteinExistence type="predicted"/>